<evidence type="ECO:0000256" key="2">
    <source>
        <dbReference type="ARBA" id="ARBA00022475"/>
    </source>
</evidence>
<evidence type="ECO:0000256" key="5">
    <source>
        <dbReference type="ARBA" id="ARBA00023136"/>
    </source>
</evidence>
<accession>A0ABZ0SCJ1</accession>
<evidence type="ECO:0000313" key="7">
    <source>
        <dbReference type="EMBL" id="WPL17771.1"/>
    </source>
</evidence>
<evidence type="ECO:0000256" key="6">
    <source>
        <dbReference type="SAM" id="Phobius"/>
    </source>
</evidence>
<dbReference type="InterPro" id="IPR005598">
    <property type="entry name" value="ATP_synth_I"/>
</dbReference>
<comment type="subcellular location">
    <subcellularLocation>
        <location evidence="1">Cell membrane</location>
        <topology evidence="1">Multi-pass membrane protein</topology>
    </subcellularLocation>
</comment>
<sequence>MSSQPRQILHLLRWQGITTAILLFLAAPFGLDTLVSAAVGGAACLLANVFAAFWVFRRYRAQQPCALVLRFYAAEIVKISVILALFAIAYLAFETLVLPAVLGSYLVVQTVPALIPDRRSRFSQT</sequence>
<keyword evidence="4 6" id="KW-1133">Transmembrane helix</keyword>
<dbReference type="Pfam" id="PF03899">
    <property type="entry name" value="ATP-synt_I"/>
    <property type="match status" value="1"/>
</dbReference>
<keyword evidence="5 6" id="KW-0472">Membrane</keyword>
<keyword evidence="3 6" id="KW-0812">Transmembrane</keyword>
<feature type="transmembrane region" description="Helical" evidence="6">
    <location>
        <begin position="37"/>
        <end position="56"/>
    </location>
</feature>
<dbReference type="EMBL" id="CP121472">
    <property type="protein sequence ID" value="WPL17771.1"/>
    <property type="molecule type" value="Genomic_DNA"/>
</dbReference>
<evidence type="ECO:0000256" key="4">
    <source>
        <dbReference type="ARBA" id="ARBA00022989"/>
    </source>
</evidence>
<keyword evidence="2" id="KW-1003">Cell membrane</keyword>
<evidence type="ECO:0000313" key="8">
    <source>
        <dbReference type="Proteomes" id="UP001432180"/>
    </source>
</evidence>
<dbReference type="Proteomes" id="UP001432180">
    <property type="component" value="Chromosome"/>
</dbReference>
<dbReference type="RefSeq" id="WP_328983575.1">
    <property type="nucleotide sequence ID" value="NZ_CP121472.1"/>
</dbReference>
<proteinExistence type="predicted"/>
<feature type="transmembrane region" description="Helical" evidence="6">
    <location>
        <begin position="96"/>
        <end position="115"/>
    </location>
</feature>
<gene>
    <name evidence="7" type="ORF">Thiowin_02813</name>
</gene>
<feature type="transmembrane region" description="Helical" evidence="6">
    <location>
        <begin position="12"/>
        <end position="31"/>
    </location>
</feature>
<evidence type="ECO:0000256" key="3">
    <source>
        <dbReference type="ARBA" id="ARBA00022692"/>
    </source>
</evidence>
<protein>
    <submittedName>
        <fullName evidence="7">F0F1 ATP synthase subunit I</fullName>
    </submittedName>
</protein>
<feature type="transmembrane region" description="Helical" evidence="6">
    <location>
        <begin position="68"/>
        <end position="90"/>
    </location>
</feature>
<evidence type="ECO:0000256" key="1">
    <source>
        <dbReference type="ARBA" id="ARBA00004651"/>
    </source>
</evidence>
<reference evidence="7 8" key="1">
    <citation type="journal article" date="2023" name="Microorganisms">
        <title>Thiorhodovibrio frisius and Trv. litoralis spp. nov., Two Novel Members from a Clade of Fastidious Purple Sulfur Bacteria That Exhibit Unique Red-Shifted Light-Harvesting Capabilities.</title>
        <authorList>
            <person name="Methner A."/>
            <person name="Kuzyk S.B."/>
            <person name="Petersen J."/>
            <person name="Bauer S."/>
            <person name="Brinkmann H."/>
            <person name="Sichau K."/>
            <person name="Wanner G."/>
            <person name="Wolf J."/>
            <person name="Neumann-Schaal M."/>
            <person name="Henke P."/>
            <person name="Tank M."/>
            <person name="Sproer C."/>
            <person name="Bunk B."/>
            <person name="Overmann J."/>
        </authorList>
    </citation>
    <scope>NUCLEOTIDE SEQUENCE [LARGE SCALE GENOMIC DNA]</scope>
    <source>
        <strain evidence="7 8">DSM 6702</strain>
    </source>
</reference>
<name>A0ABZ0SCJ1_9GAMM</name>
<keyword evidence="8" id="KW-1185">Reference proteome</keyword>
<organism evidence="7 8">
    <name type="scientific">Thiorhodovibrio winogradskyi</name>
    <dbReference type="NCBI Taxonomy" id="77007"/>
    <lineage>
        <taxon>Bacteria</taxon>
        <taxon>Pseudomonadati</taxon>
        <taxon>Pseudomonadota</taxon>
        <taxon>Gammaproteobacteria</taxon>
        <taxon>Chromatiales</taxon>
        <taxon>Chromatiaceae</taxon>
        <taxon>Thiorhodovibrio</taxon>
    </lineage>
</organism>